<dbReference type="PANTHER" id="PTHR12784:SF28">
    <property type="entry name" value="PROTEIN SICKIE"/>
    <property type="match status" value="1"/>
</dbReference>
<evidence type="ECO:0000259" key="2">
    <source>
        <dbReference type="PROSITE" id="PS50021"/>
    </source>
</evidence>
<feature type="compositionally biased region" description="Polar residues" evidence="1">
    <location>
        <begin position="85"/>
        <end position="94"/>
    </location>
</feature>
<proteinExistence type="predicted"/>
<dbReference type="InterPro" id="IPR039041">
    <property type="entry name" value="Nav/unc-53"/>
</dbReference>
<feature type="compositionally biased region" description="Acidic residues" evidence="1">
    <location>
        <begin position="66"/>
        <end position="83"/>
    </location>
</feature>
<evidence type="ECO:0000313" key="3">
    <source>
        <dbReference type="Proteomes" id="UP000050795"/>
    </source>
</evidence>
<dbReference type="AlphaFoldDB" id="A0AA85IV03"/>
<feature type="region of interest" description="Disordered" evidence="1">
    <location>
        <begin position="550"/>
        <end position="705"/>
    </location>
</feature>
<feature type="compositionally biased region" description="Polar residues" evidence="1">
    <location>
        <begin position="550"/>
        <end position="559"/>
    </location>
</feature>
<dbReference type="Proteomes" id="UP000050795">
    <property type="component" value="Unassembled WGS sequence"/>
</dbReference>
<dbReference type="CDD" id="cd21212">
    <property type="entry name" value="CH_NAV2-like"/>
    <property type="match status" value="1"/>
</dbReference>
<dbReference type="PROSITE" id="PS50021">
    <property type="entry name" value="CH"/>
    <property type="match status" value="1"/>
</dbReference>
<dbReference type="WBParaSite" id="TREG1_110090.1">
    <property type="protein sequence ID" value="TREG1_110090.1"/>
    <property type="gene ID" value="TREG1_110090"/>
</dbReference>
<feature type="region of interest" description="Disordered" evidence="1">
    <location>
        <begin position="35"/>
        <end position="97"/>
    </location>
</feature>
<feature type="compositionally biased region" description="Low complexity" evidence="1">
    <location>
        <begin position="45"/>
        <end position="57"/>
    </location>
</feature>
<evidence type="ECO:0000313" key="4">
    <source>
        <dbReference type="WBParaSite" id="TREG1_110090.1"/>
    </source>
</evidence>
<dbReference type="SMART" id="SM00033">
    <property type="entry name" value="CH"/>
    <property type="match status" value="1"/>
</dbReference>
<keyword evidence="3" id="KW-1185">Reference proteome</keyword>
<feature type="region of interest" description="Disordered" evidence="1">
    <location>
        <begin position="333"/>
        <end position="422"/>
    </location>
</feature>
<dbReference type="InterPro" id="IPR036872">
    <property type="entry name" value="CH_dom_sf"/>
</dbReference>
<feature type="compositionally biased region" description="Polar residues" evidence="1">
    <location>
        <begin position="35"/>
        <end position="44"/>
    </location>
</feature>
<dbReference type="InterPro" id="IPR001715">
    <property type="entry name" value="CH_dom"/>
</dbReference>
<feature type="compositionally biased region" description="Low complexity" evidence="1">
    <location>
        <begin position="345"/>
        <end position="370"/>
    </location>
</feature>
<dbReference type="SUPFAM" id="SSF47576">
    <property type="entry name" value="Calponin-homology domain, CH-domain"/>
    <property type="match status" value="1"/>
</dbReference>
<reference evidence="3" key="1">
    <citation type="submission" date="2022-06" db="EMBL/GenBank/DDBJ databases">
        <authorList>
            <person name="Berger JAMES D."/>
            <person name="Berger JAMES D."/>
        </authorList>
    </citation>
    <scope>NUCLEOTIDE SEQUENCE [LARGE SCALE GENOMIC DNA]</scope>
</reference>
<name>A0AA85IV03_TRIRE</name>
<feature type="compositionally biased region" description="Polar residues" evidence="1">
    <location>
        <begin position="381"/>
        <end position="390"/>
    </location>
</feature>
<feature type="compositionally biased region" description="Polar residues" evidence="1">
    <location>
        <begin position="570"/>
        <end position="615"/>
    </location>
</feature>
<accession>A0AA85IV03</accession>
<organism evidence="3 4">
    <name type="scientific">Trichobilharzia regenti</name>
    <name type="common">Nasal bird schistosome</name>
    <dbReference type="NCBI Taxonomy" id="157069"/>
    <lineage>
        <taxon>Eukaryota</taxon>
        <taxon>Metazoa</taxon>
        <taxon>Spiralia</taxon>
        <taxon>Lophotrochozoa</taxon>
        <taxon>Platyhelminthes</taxon>
        <taxon>Trematoda</taxon>
        <taxon>Digenea</taxon>
        <taxon>Strigeidida</taxon>
        <taxon>Schistosomatoidea</taxon>
        <taxon>Schistosomatidae</taxon>
        <taxon>Trichobilharzia</taxon>
    </lineage>
</organism>
<reference evidence="4" key="2">
    <citation type="submission" date="2023-11" db="UniProtKB">
        <authorList>
            <consortium name="WormBaseParasite"/>
        </authorList>
    </citation>
    <scope>IDENTIFICATION</scope>
</reference>
<feature type="compositionally biased region" description="Polar residues" evidence="1">
    <location>
        <begin position="397"/>
        <end position="407"/>
    </location>
</feature>
<feature type="region of interest" description="Disordered" evidence="1">
    <location>
        <begin position="436"/>
        <end position="469"/>
    </location>
</feature>
<protein>
    <recommendedName>
        <fullName evidence="2">Calponin-homology (CH) domain-containing protein</fullName>
    </recommendedName>
</protein>
<evidence type="ECO:0000256" key="1">
    <source>
        <dbReference type="SAM" id="MobiDB-lite"/>
    </source>
</evidence>
<dbReference type="Gene3D" id="1.10.418.10">
    <property type="entry name" value="Calponin-like domain"/>
    <property type="match status" value="1"/>
</dbReference>
<feature type="domain" description="Calponin-homology (CH)" evidence="2">
    <location>
        <begin position="214"/>
        <end position="321"/>
    </location>
</feature>
<feature type="compositionally biased region" description="Low complexity" evidence="1">
    <location>
        <begin position="621"/>
        <end position="636"/>
    </location>
</feature>
<dbReference type="PANTHER" id="PTHR12784">
    <property type="entry name" value="STEERIN"/>
    <property type="match status" value="1"/>
</dbReference>
<sequence>MNSSMDCHLASLSYPNNMDTSYPDETDSMINHARSSPLNTTISNTSVETLSTSTRTTPPLVKCSNDDDDIDDNDDLEGEEAVENDSLNDTNSHTTIDDDELMNSYTASIGNHDNEAAEYITDDVGLNDQLFPVKKSEKQVTFQDVVEISTIYSIVNESVESVSYTSEVDDAIDEEFLCDNECNGRKDYKGIKYTEDQLNELERHSNADQCSSEKDLLTLYTDWANYYLKKANYSKLIENIQNDLSNGLLLANIIHAVANIKVETLCQNPRTIEQSFHNVSVCFQALQQLGIETDEFTVQDIVDGKLKHILSLFFNLSKFKQHLKQLKVSTELSSLPHRQHHQHQQHQPQTPQSISSKLPTSPSSSSSSPSMIKAKTDITHGNKTILSNHSTIKEKQTLPNQYQKQSNRPPKPPPRFMPSSPLKQINNYLINDAEQKSSTTHDNISSISGGSNSNSSTSNTHSHNRTKSLPLYHQEVSCDELSSRQIKSPNIHITTTVITTANATFSQNSIPSTLNSANYQSGINASLTFTKSNVASLRFPSSPSFNCSPLPTSSLNSTGNNNNNIKPLPSTHQQQQINIRQSIPRANNPVSFKGNQKSIQKQKQQYPLIDNQTGVDKSKTIRNNSNSSNSPSITRSHQSLQKASLTSSSSSGGVLTIPGSPTPLNKQSIHSGHDIPYTKTTDSIDDQQQDQISLSEHRSAPVGISYNTQKSSNLCQLKGGSFEKSIGIKAASVESRMPTSSCLKHIICVCLNSPVSGGVPTEP</sequence>
<dbReference type="Pfam" id="PF00307">
    <property type="entry name" value="CH"/>
    <property type="match status" value="1"/>
</dbReference>
<feature type="compositionally biased region" description="Low complexity" evidence="1">
    <location>
        <begin position="644"/>
        <end position="656"/>
    </location>
</feature>
<dbReference type="GO" id="GO:0022008">
    <property type="term" value="P:neurogenesis"/>
    <property type="evidence" value="ECO:0007669"/>
    <property type="project" value="InterPro"/>
</dbReference>
<feature type="compositionally biased region" description="Low complexity" evidence="1">
    <location>
        <begin position="443"/>
        <end position="461"/>
    </location>
</feature>